<feature type="transmembrane region" description="Helical" evidence="1">
    <location>
        <begin position="21"/>
        <end position="42"/>
    </location>
</feature>
<reference evidence="2 3" key="1">
    <citation type="submission" date="2023-09" db="EMBL/GenBank/DDBJ databases">
        <authorList>
            <person name="Rey-Velasco X."/>
        </authorList>
    </citation>
    <scope>NUCLEOTIDE SEQUENCE [LARGE SCALE GENOMIC DNA]</scope>
    <source>
        <strain evidence="2 3">W332</strain>
    </source>
</reference>
<dbReference type="Pfam" id="PF19578">
    <property type="entry name" value="DUF6090"/>
    <property type="match status" value="1"/>
</dbReference>
<dbReference type="InterPro" id="IPR045749">
    <property type="entry name" value="DUF6090"/>
</dbReference>
<evidence type="ECO:0000313" key="3">
    <source>
        <dbReference type="Proteomes" id="UP001259492"/>
    </source>
</evidence>
<proteinExistence type="predicted"/>
<keyword evidence="3" id="KW-1185">Reference proteome</keyword>
<keyword evidence="1" id="KW-1133">Transmembrane helix</keyword>
<evidence type="ECO:0000256" key="1">
    <source>
        <dbReference type="SAM" id="Phobius"/>
    </source>
</evidence>
<keyword evidence="1" id="KW-0812">Transmembrane</keyword>
<keyword evidence="1" id="KW-0472">Membrane</keyword>
<evidence type="ECO:0000313" key="2">
    <source>
        <dbReference type="EMBL" id="MDT0558750.1"/>
    </source>
</evidence>
<comment type="caution">
    <text evidence="2">The sequence shown here is derived from an EMBL/GenBank/DDBJ whole genome shotgun (WGS) entry which is preliminary data.</text>
</comment>
<dbReference type="Proteomes" id="UP001259492">
    <property type="component" value="Unassembled WGS sequence"/>
</dbReference>
<protein>
    <submittedName>
        <fullName evidence="2">DUF6090 family protein</fullName>
    </submittedName>
</protein>
<organism evidence="2 3">
    <name type="scientific">Microcosmobacter mediterraneus</name>
    <dbReference type="NCBI Taxonomy" id="3075607"/>
    <lineage>
        <taxon>Bacteria</taxon>
        <taxon>Pseudomonadati</taxon>
        <taxon>Bacteroidota</taxon>
        <taxon>Flavobacteriia</taxon>
        <taxon>Flavobacteriales</taxon>
        <taxon>Flavobacteriaceae</taxon>
        <taxon>Microcosmobacter</taxon>
    </lineage>
</organism>
<accession>A0ABU2YLP9</accession>
<name>A0ABU2YLP9_9FLAO</name>
<dbReference type="EMBL" id="JAVRIA010000004">
    <property type="protein sequence ID" value="MDT0558750.1"/>
    <property type="molecule type" value="Genomic_DNA"/>
</dbReference>
<gene>
    <name evidence="2" type="ORF">RM697_08830</name>
</gene>
<dbReference type="RefSeq" id="WP_311427515.1">
    <property type="nucleotide sequence ID" value="NZ_JAVRIA010000004.1"/>
</dbReference>
<sequence length="247" mass="29184">MIRIFRKLRHRLLFKNKFSRYILYAFGEIALVVIGILVAIQINNWNRDNTLYSQELEAYDLIIKDLKRDSILFQRYNKGYSAYLDTFFKLNAVKKNNSSLDSIFTDHICSNAEFNPSVQKNNLPIIEKLRNQDVRDRINNYFRRLNLVHQASGEYNKLINETSRPFFIEEHNIFNNSAVFENDDKRFPPLKGVSVIDTIQLRKSFSNKYFTPIISELRMSMGFYLTALELSIKDNSELIQMLNNELK</sequence>